<dbReference type="Proteomes" id="UP000827872">
    <property type="component" value="Linkage Group LG11"/>
</dbReference>
<accession>A0ACB8FVJ6</accession>
<name>A0ACB8FVJ6_9SAUR</name>
<sequence>MERREAFLQAVFNSAVDEFLNFIQLHKDPANSFDLNELLQELSRKQREALWEKLKHLLTQVLVDDPVEAWQRIDKECDDNMETEGAPQKEQTTDVIQGVTIVVTFSIPTVDENINCKDLLECALILNEILYALPDSEKSLAGAIQHLCERWWQKGLEGKERFGKTAFTLVLKNSFEKKNIVGADIIHLWQIHRALLCFDYDSEESNDVKNLLLRCFLSVNHIKKEEMLSYFHKQNKCRQGVEEVLYRLYQPILWRALKARNSEVRSNAAFLFVDAFPILDPHISKEDSENEIQRQFDELFALLEDPQPLVRSTGVLGVSKIALKYWELIPATVLADLLKKLVEDLAFDTTSADVRCSVFKCLPIILDTVLSHPLLEQLLPALKYNLHDNSEKVRVAFVDMLLKIKSVRAAKFWKICPIEHLLTRLEIDSRPVSRRLVNLLFSSFLPVDQPEEVWCERCVTLIQMNPAAARKFYQYAYEYTSPANIAKLMLTIQSCVNTCIQERLRAHDSEDEDSEKENTSMPNNVLSVDDVPAMGGLLEVVVILWRSICKALDRNEGAKNHIVRKFASVLGDYFKMFKDERCISPLLTLASFMPPAAIPAFSCGVISKLRNLANGATDEKYSTLIDCLCRWGKVGHILELIHDWIIAEPSRRESDGTSRRRVRIQETHESKPELALDYTEYLLTHHMNRESLLSLPKEKLSQLLKVLEATKVVLDSNIRGTQTSLPGFHQATALRAFSLYCRLSIHLQYKFASEEQDYLSVLEETGTWIENTVLPAFLTEEQEGNLDQSSETSQLVIQTYLTVCKNLIAIGLGDMEFQVHLLNMALVVTCKDRGYVFIPILLCILKEMVEASLAHPLESSGHMAELLDNVQNMFQRILECLAIRLRNRREEGIQLIRSVQEPLGEFIHLVQGCAVTCPVIHHGVLSSVLAAVVVEIGYTLQQKASSPEELTPPKTYSELPPLSYALMGIVIKSANVGRSFLNELTENIVNDEIEGIHSITSAVYIIALIKGKHKPSYIKDTASTLQRKLTTYSEITKEDVSSTKRTLYEFALLVLEEILRP</sequence>
<protein>
    <submittedName>
        <fullName evidence="1">Uncharacterized protein</fullName>
    </submittedName>
</protein>
<evidence type="ECO:0000313" key="1">
    <source>
        <dbReference type="EMBL" id="KAH8011223.1"/>
    </source>
</evidence>
<gene>
    <name evidence="1" type="ORF">K3G42_020394</name>
</gene>
<comment type="caution">
    <text evidence="1">The sequence shown here is derived from an EMBL/GenBank/DDBJ whole genome shotgun (WGS) entry which is preliminary data.</text>
</comment>
<reference evidence="1" key="1">
    <citation type="submission" date="2021-08" db="EMBL/GenBank/DDBJ databases">
        <title>The first chromosome-level gecko genome reveals the dynamic sex chromosomes of Neotropical dwarf geckos (Sphaerodactylidae: Sphaerodactylus).</title>
        <authorList>
            <person name="Pinto B.J."/>
            <person name="Keating S.E."/>
            <person name="Gamble T."/>
        </authorList>
    </citation>
    <scope>NUCLEOTIDE SEQUENCE</scope>
    <source>
        <strain evidence="1">TG3544</strain>
    </source>
</reference>
<organism evidence="1 2">
    <name type="scientific">Sphaerodactylus townsendi</name>
    <dbReference type="NCBI Taxonomy" id="933632"/>
    <lineage>
        <taxon>Eukaryota</taxon>
        <taxon>Metazoa</taxon>
        <taxon>Chordata</taxon>
        <taxon>Craniata</taxon>
        <taxon>Vertebrata</taxon>
        <taxon>Euteleostomi</taxon>
        <taxon>Lepidosauria</taxon>
        <taxon>Squamata</taxon>
        <taxon>Bifurcata</taxon>
        <taxon>Gekkota</taxon>
        <taxon>Sphaerodactylidae</taxon>
        <taxon>Sphaerodactylus</taxon>
    </lineage>
</organism>
<keyword evidence="2" id="KW-1185">Reference proteome</keyword>
<evidence type="ECO:0000313" key="2">
    <source>
        <dbReference type="Proteomes" id="UP000827872"/>
    </source>
</evidence>
<dbReference type="EMBL" id="CM037624">
    <property type="protein sequence ID" value="KAH8011223.1"/>
    <property type="molecule type" value="Genomic_DNA"/>
</dbReference>
<proteinExistence type="predicted"/>